<dbReference type="Gene3D" id="2.60.120.260">
    <property type="entry name" value="Galactose-binding domain-like"/>
    <property type="match status" value="4"/>
</dbReference>
<dbReference type="SUPFAM" id="SSF48230">
    <property type="entry name" value="Chondroitin AC/alginate lyase"/>
    <property type="match status" value="1"/>
</dbReference>
<dbReference type="InterPro" id="IPR012480">
    <property type="entry name" value="Hepar_II_III_C"/>
</dbReference>
<dbReference type="RefSeq" id="WP_344908346.1">
    <property type="nucleotide sequence ID" value="NZ_BAAAYO010000006.1"/>
</dbReference>
<keyword evidence="7" id="KW-1185">Reference proteome</keyword>
<dbReference type="Pfam" id="PF02018">
    <property type="entry name" value="CBM_4_9"/>
    <property type="match status" value="2"/>
</dbReference>
<dbReference type="Gene3D" id="1.50.10.100">
    <property type="entry name" value="Chondroitin AC/alginate lyase"/>
    <property type="match status" value="1"/>
</dbReference>
<comment type="caution">
    <text evidence="6">The sequence shown here is derived from an EMBL/GenBank/DDBJ whole genome shotgun (WGS) entry which is preliminary data.</text>
</comment>
<dbReference type="Pfam" id="PF07940">
    <property type="entry name" value="Hepar_II_III_C"/>
    <property type="match status" value="1"/>
</dbReference>
<dbReference type="Proteomes" id="UP001589619">
    <property type="component" value="Unassembled WGS sequence"/>
</dbReference>
<evidence type="ECO:0000256" key="2">
    <source>
        <dbReference type="ARBA" id="ARBA00022801"/>
    </source>
</evidence>
<evidence type="ECO:0000259" key="5">
    <source>
        <dbReference type="Pfam" id="PF07940"/>
    </source>
</evidence>
<accession>A0ABV5W4B6</accession>
<evidence type="ECO:0000256" key="1">
    <source>
        <dbReference type="ARBA" id="ARBA00004196"/>
    </source>
</evidence>
<feature type="domain" description="CBM-cenC" evidence="4">
    <location>
        <begin position="42"/>
        <end position="168"/>
    </location>
</feature>
<name>A0ABV5W4B6_9BACL</name>
<protein>
    <submittedName>
        <fullName evidence="6">Carbohydrate binding domain-containing protein</fullName>
    </submittedName>
</protein>
<feature type="chain" id="PRO_5045376192" evidence="3">
    <location>
        <begin position="27"/>
        <end position="1960"/>
    </location>
</feature>
<evidence type="ECO:0000313" key="7">
    <source>
        <dbReference type="Proteomes" id="UP001589619"/>
    </source>
</evidence>
<evidence type="ECO:0000256" key="3">
    <source>
        <dbReference type="SAM" id="SignalP"/>
    </source>
</evidence>
<gene>
    <name evidence="6" type="ORF">ACFFNY_27870</name>
</gene>
<feature type="domain" description="CBM-cenC" evidence="4">
    <location>
        <begin position="340"/>
        <end position="466"/>
    </location>
</feature>
<feature type="signal peptide" evidence="3">
    <location>
        <begin position="1"/>
        <end position="26"/>
    </location>
</feature>
<dbReference type="SUPFAM" id="SSF49785">
    <property type="entry name" value="Galactose-binding domain-like"/>
    <property type="match status" value="1"/>
</dbReference>
<proteinExistence type="predicted"/>
<dbReference type="Gene3D" id="2.70.98.70">
    <property type="match status" value="1"/>
</dbReference>
<evidence type="ECO:0000313" key="6">
    <source>
        <dbReference type="EMBL" id="MFB9755412.1"/>
    </source>
</evidence>
<organism evidence="6 7">
    <name type="scientific">Paenibacillus hodogayensis</name>
    <dbReference type="NCBI Taxonomy" id="279208"/>
    <lineage>
        <taxon>Bacteria</taxon>
        <taxon>Bacillati</taxon>
        <taxon>Bacillota</taxon>
        <taxon>Bacilli</taxon>
        <taxon>Bacillales</taxon>
        <taxon>Paenibacillaceae</taxon>
        <taxon>Paenibacillus</taxon>
    </lineage>
</organism>
<dbReference type="EMBL" id="JBHMAG010000018">
    <property type="protein sequence ID" value="MFB9755412.1"/>
    <property type="molecule type" value="Genomic_DNA"/>
</dbReference>
<dbReference type="InterPro" id="IPR008979">
    <property type="entry name" value="Galactose-bd-like_sf"/>
</dbReference>
<dbReference type="InterPro" id="IPR008929">
    <property type="entry name" value="Chondroitin_lyas"/>
</dbReference>
<keyword evidence="2" id="KW-0378">Hydrolase</keyword>
<reference evidence="6 7" key="1">
    <citation type="submission" date="2024-09" db="EMBL/GenBank/DDBJ databases">
        <authorList>
            <person name="Sun Q."/>
            <person name="Mori K."/>
        </authorList>
    </citation>
    <scope>NUCLEOTIDE SEQUENCE [LARGE SCALE GENOMIC DNA]</scope>
    <source>
        <strain evidence="6 7">JCM 12520</strain>
    </source>
</reference>
<keyword evidence="3" id="KW-0732">Signal</keyword>
<feature type="domain" description="Heparinase II/III-like C-terminal" evidence="5">
    <location>
        <begin position="1324"/>
        <end position="1383"/>
    </location>
</feature>
<evidence type="ECO:0000259" key="4">
    <source>
        <dbReference type="Pfam" id="PF02018"/>
    </source>
</evidence>
<comment type="subcellular location">
    <subcellularLocation>
        <location evidence="1">Cell envelope</location>
    </subcellularLocation>
</comment>
<dbReference type="InterPro" id="IPR003305">
    <property type="entry name" value="CenC_carb-bd"/>
</dbReference>
<sequence>MSKRMRSCIAIVLAALLLLNIAPSLAKTSYALPLVNNYETALLNGGFEEVTGNMPDHWTYVNGAELSTEKAHSGTYSVKLNDPSPVLSAAVRSNKIAVVPGQRYDTSVFSYNVQGISELYLEFWDANNNYKQILTGANRTLNQWSKIAVSGVAPEGTAYATLRFYLHGANVGSAYFDDAVVEHWVAPVPGLLNGGFEEITANMPDHWTFLNGAELSTERARSGTHSVKLNDPSDVLSAAARSNKIAVVPGQRYDTSVFSYNVQGISELYLEFWDSNDNYKQILTGANRTLNQWSKIAVSGVAPAGTAYATLRFYLNGANVGSAYFDDAAVELWEAPEPGLLNGGFEEITANMPNHWTYVDGAELSTEKARSGTYSVKLNDPSDALSAAVRSNKIAVVPGQKYEASVFSYNVQGISELYLEFWDGNKNYKQILTGANRTLNQWSKITVSGVVPEGTAYATLRLYLNGANVGSAYFDDAAFKVVVPLLEPSANLNNGGFELSVQGKPRYWSEVDGTIIHTSERVRGGGSSVKIAYAGTGASPGLRSHKLPVVPGQTYEASVYSYATQGKSALYEEYWDAEGVLITSIATKGNTFNQWEQLTVSHAAPGNAAFATLRLAMDSGQAGTAFFDDAAFLYAGAATNAKTRATFYTPAKVAAARLNVQTYNWAKTLRNDAVAKADLYLSKGLDFLWAAVPAQTLPRSYGVNQTLGSPITGKEIDKFGNYPYQANPLNAPWKIVDPSSGYTFPTNDFGAYYRSGLDEHAIFRPELADRSLLVNTLYPQKGPTWGVDDGFGWIDDNGKRYTFIAYYVHWFEWYASGLIHDGLRSLRDAYLYTGDIRYARAGTVLLDRVADIYPEMDTMLHDQTIFLNSHGGTGLGKAVGSIWETDLVKDLITAYDAFFPAMDDPELVQFLDAKAVQYKLTNGKGSGAAIRRNIENGIVKQVFPAVKAAQIRGNDGMHQSALAVAAVVYDTLPATKEWLDFTFQTGEFERNPYKVTGGNLLNTLMGTINRDGSGNEASPEYNDYWLSTFQMTANVLKGYDLYPAADLYQNVKFRKMFAGTYPLVLSEKYTANIGDTLFTGNPGILPKMADMVRAFDEFGEPIYAQLAYFLNNNQVDGIHKDVFSANPNEIADSIRNVISQFGPLNLKSDNLTGYGFSALRDGISANRSFGLPYAFPPMEIASQNTEVKRFDSSGTLQLEAANIGARITFNFNVLNADDYEIDLLPFRAPSYGIYRVSIDGEPITDMDFFGSRTDDYERIGRKQLSAGTHQISFEGIGKHPSSSNFKMGIRSFNLLNEEARLLRDNSGTPEDTLRDTWMYYGINYGHGHSDTLNLGLHAFKLDLSPDLGYPEFADVTDMHRAQWVMNTISHNTVMVDKKKQAAQLVANPQHFDDSGMVKLIDVEAPKVYPQTELYKRTTAMIKIDDANSYTVDFFRVKGGNDHYFSFHGAEGVAQASGLSLVVQPTGTYAGPDVAYGQRVDDIEGAGYRGSGFHYLKNVSRDTNPGDQFSIDWKVVDTWKVLPTPADIHLRLTMLTSVNDVALADGVPPQNKPGNPKSLRYLIAHRSGTNLDSLFTSVIEPYQTNRKIDTIQPAVVKTGGSVASGNKVKAVKVTLANGRTDYIVNALNPEITYTVDDKFKFKGFMGVYSEQNGIPVYQYVHDGSFIVPIDAVAGSVPGALQGTVVDFTKVPSLHNEITVQLSAPGMNTAGWVGRTIVIANDGVRNAAYRIKGATDIGNGKYRLDLGDITLIRSFVDAYDFSKGYVYDIAEGASFRVPLTHIEYPLTTVASVAGEQGQGGWYTGPATVALQVYGSPGSVTSTVYSLNGGSSWAGYTAPIVLNDSGLHVLQYRSTEGGKVEPTKMITVNIDRTPPTFVLLANGAPLAAESAMGHTQTVALTLHAEDAVSGVAQQSILVDGVPYTSGTTIDWSGHIGSHTVVVSVADQAGNRKEAAYVIHVTGS</sequence>